<evidence type="ECO:0000256" key="2">
    <source>
        <dbReference type="ARBA" id="ARBA00007069"/>
    </source>
</evidence>
<dbReference type="InterPro" id="IPR011867">
    <property type="entry name" value="ModB_ABC"/>
</dbReference>
<dbReference type="CDD" id="cd06261">
    <property type="entry name" value="TM_PBP2"/>
    <property type="match status" value="1"/>
</dbReference>
<keyword evidence="8 9" id="KW-0472">Membrane</keyword>
<proteinExistence type="inferred from homology"/>
<feature type="transmembrane region" description="Helical" evidence="9">
    <location>
        <begin position="86"/>
        <end position="108"/>
    </location>
</feature>
<evidence type="ECO:0000313" key="13">
    <source>
        <dbReference type="Proteomes" id="UP000568050"/>
    </source>
</evidence>
<keyword evidence="4 10" id="KW-1003">Cell membrane</keyword>
<keyword evidence="13" id="KW-1185">Reference proteome</keyword>
<keyword evidence="5 10" id="KW-0500">Molybdenum</keyword>
<dbReference type="PANTHER" id="PTHR30183:SF3">
    <property type="entry name" value="MOLYBDENUM TRANSPORT SYSTEM PERMEASE PROTEIN MODB"/>
    <property type="match status" value="1"/>
</dbReference>
<keyword evidence="6 9" id="KW-0812">Transmembrane</keyword>
<feature type="transmembrane region" description="Helical" evidence="9">
    <location>
        <begin position="120"/>
        <end position="151"/>
    </location>
</feature>
<accession>A0A839QU70</accession>
<dbReference type="RefSeq" id="WP_183376974.1">
    <property type="nucleotide sequence ID" value="NZ_CBCSFZ010000081.1"/>
</dbReference>
<dbReference type="InterPro" id="IPR035906">
    <property type="entry name" value="MetI-like_sf"/>
</dbReference>
<evidence type="ECO:0000313" key="12">
    <source>
        <dbReference type="EMBL" id="MBB3023622.1"/>
    </source>
</evidence>
<evidence type="ECO:0000256" key="10">
    <source>
        <dbReference type="RuleBase" id="RU365097"/>
    </source>
</evidence>
<sequence length="260" mass="27397">MTRPPAWAWAPFALALGILVIPLAGLLATVSWSQIPELLARPTARDALGLSIRTCLASTVVVMLLGIPAAHILARSRAWWTPWARTLVTVPMVLPPVVAGMALLVTLGRRGLIGEKLDAFGLQIGFTTIAVVIAQVFVSLPFLIVALEGAIRASDRRLERAAALLGAGPTRTFLRVTLPTVLPAIASGTALAFARSLGEFGATITFAGSLQGVTRTVPLEIYLLRESDSELSMALAAILLGVAAVVVGISMRLQVRSSHD</sequence>
<organism evidence="12 13">
    <name type="scientific">Helcobacillus massiliensis</name>
    <dbReference type="NCBI Taxonomy" id="521392"/>
    <lineage>
        <taxon>Bacteria</taxon>
        <taxon>Bacillati</taxon>
        <taxon>Actinomycetota</taxon>
        <taxon>Actinomycetes</taxon>
        <taxon>Micrococcales</taxon>
        <taxon>Dermabacteraceae</taxon>
        <taxon>Helcobacillus</taxon>
    </lineage>
</organism>
<evidence type="ECO:0000256" key="6">
    <source>
        <dbReference type="ARBA" id="ARBA00022692"/>
    </source>
</evidence>
<gene>
    <name evidence="12" type="ORF">FHX50_001919</name>
</gene>
<name>A0A839QU70_9MICO</name>
<comment type="caution">
    <text evidence="12">The sequence shown here is derived from an EMBL/GenBank/DDBJ whole genome shotgun (WGS) entry which is preliminary data.</text>
</comment>
<comment type="subcellular location">
    <subcellularLocation>
        <location evidence="1 9">Cell membrane</location>
        <topology evidence="1 9">Multi-pass membrane protein</topology>
    </subcellularLocation>
</comment>
<dbReference type="Gene3D" id="1.10.3720.10">
    <property type="entry name" value="MetI-like"/>
    <property type="match status" value="1"/>
</dbReference>
<dbReference type="PROSITE" id="PS50928">
    <property type="entry name" value="ABC_TM1"/>
    <property type="match status" value="1"/>
</dbReference>
<keyword evidence="7 9" id="KW-1133">Transmembrane helix</keyword>
<dbReference type="InterPro" id="IPR006469">
    <property type="entry name" value="NifC_ABC_porter"/>
</dbReference>
<feature type="transmembrane region" description="Helical" evidence="9">
    <location>
        <begin position="231"/>
        <end position="251"/>
    </location>
</feature>
<dbReference type="EMBL" id="JACHWP010000008">
    <property type="protein sequence ID" value="MBB3023622.1"/>
    <property type="molecule type" value="Genomic_DNA"/>
</dbReference>
<evidence type="ECO:0000259" key="11">
    <source>
        <dbReference type="PROSITE" id="PS50928"/>
    </source>
</evidence>
<evidence type="ECO:0000256" key="3">
    <source>
        <dbReference type="ARBA" id="ARBA00022448"/>
    </source>
</evidence>
<evidence type="ECO:0000256" key="7">
    <source>
        <dbReference type="ARBA" id="ARBA00022989"/>
    </source>
</evidence>
<evidence type="ECO:0000256" key="8">
    <source>
        <dbReference type="ARBA" id="ARBA00023136"/>
    </source>
</evidence>
<dbReference type="InterPro" id="IPR000515">
    <property type="entry name" value="MetI-like"/>
</dbReference>
<dbReference type="NCBIfam" id="TIGR01581">
    <property type="entry name" value="Mo_ABC_porter"/>
    <property type="match status" value="1"/>
</dbReference>
<evidence type="ECO:0000256" key="4">
    <source>
        <dbReference type="ARBA" id="ARBA00022475"/>
    </source>
</evidence>
<keyword evidence="3 9" id="KW-0813">Transport</keyword>
<dbReference type="Pfam" id="PF00528">
    <property type="entry name" value="BPD_transp_1"/>
    <property type="match status" value="1"/>
</dbReference>
<feature type="transmembrane region" description="Helical" evidence="9">
    <location>
        <begin position="50"/>
        <end position="74"/>
    </location>
</feature>
<comment type="function">
    <text evidence="10">Part of the binding-protein-dependent transport system for molybdenum; probably responsible for the translocation of the substrate across the membrane.</text>
</comment>
<dbReference type="GO" id="GO:0005886">
    <property type="term" value="C:plasma membrane"/>
    <property type="evidence" value="ECO:0007669"/>
    <property type="project" value="UniProtKB-SubCell"/>
</dbReference>
<dbReference type="SUPFAM" id="SSF161098">
    <property type="entry name" value="MetI-like"/>
    <property type="match status" value="1"/>
</dbReference>
<feature type="domain" description="ABC transmembrane type-1" evidence="11">
    <location>
        <begin position="48"/>
        <end position="251"/>
    </location>
</feature>
<feature type="transmembrane region" description="Helical" evidence="9">
    <location>
        <begin position="172"/>
        <end position="194"/>
    </location>
</feature>
<reference evidence="12 13" key="1">
    <citation type="submission" date="2020-08" db="EMBL/GenBank/DDBJ databases">
        <title>Sequencing the genomes of 1000 actinobacteria strains.</title>
        <authorList>
            <person name="Klenk H.-P."/>
        </authorList>
    </citation>
    <scope>NUCLEOTIDE SEQUENCE [LARGE SCALE GENOMIC DNA]</scope>
    <source>
        <strain evidence="12 13">DSM 23040</strain>
    </source>
</reference>
<protein>
    <recommendedName>
        <fullName evidence="10">Molybdenum transport system permease</fullName>
    </recommendedName>
</protein>
<dbReference type="Proteomes" id="UP000568050">
    <property type="component" value="Unassembled WGS sequence"/>
</dbReference>
<dbReference type="GO" id="GO:0015098">
    <property type="term" value="F:molybdate ion transmembrane transporter activity"/>
    <property type="evidence" value="ECO:0007669"/>
    <property type="project" value="UniProtKB-UniRule"/>
</dbReference>
<evidence type="ECO:0000256" key="5">
    <source>
        <dbReference type="ARBA" id="ARBA00022505"/>
    </source>
</evidence>
<comment type="similarity">
    <text evidence="2 10">Belongs to the binding-protein-dependent transport system permease family. CysTW subfamily.</text>
</comment>
<evidence type="ECO:0000256" key="1">
    <source>
        <dbReference type="ARBA" id="ARBA00004651"/>
    </source>
</evidence>
<feature type="transmembrane region" description="Helical" evidence="9">
    <location>
        <begin position="7"/>
        <end position="30"/>
    </location>
</feature>
<dbReference type="PANTHER" id="PTHR30183">
    <property type="entry name" value="MOLYBDENUM TRANSPORT SYSTEM PERMEASE PROTEIN MODB"/>
    <property type="match status" value="1"/>
</dbReference>
<dbReference type="AlphaFoldDB" id="A0A839QU70"/>
<evidence type="ECO:0000256" key="9">
    <source>
        <dbReference type="RuleBase" id="RU363032"/>
    </source>
</evidence>
<dbReference type="NCBIfam" id="TIGR02141">
    <property type="entry name" value="modB_ABC"/>
    <property type="match status" value="1"/>
</dbReference>